<keyword evidence="2" id="KW-0067">ATP-binding</keyword>
<dbReference type="InterPro" id="IPR011009">
    <property type="entry name" value="Kinase-like_dom_sf"/>
</dbReference>
<reference evidence="4 5" key="1">
    <citation type="submission" date="2014-06" db="EMBL/GenBank/DDBJ databases">
        <title>Evolutionary Origins and Diversification of the Mycorrhizal Mutualists.</title>
        <authorList>
            <consortium name="DOE Joint Genome Institute"/>
            <consortium name="Mycorrhizal Genomics Consortium"/>
            <person name="Kohler A."/>
            <person name="Kuo A."/>
            <person name="Nagy L.G."/>
            <person name="Floudas D."/>
            <person name="Copeland A."/>
            <person name="Barry K.W."/>
            <person name="Cichocki N."/>
            <person name="Veneault-Fourrey C."/>
            <person name="LaButti K."/>
            <person name="Lindquist E.A."/>
            <person name="Lipzen A."/>
            <person name="Lundell T."/>
            <person name="Morin E."/>
            <person name="Murat C."/>
            <person name="Riley R."/>
            <person name="Ohm R."/>
            <person name="Sun H."/>
            <person name="Tunlid A."/>
            <person name="Henrissat B."/>
            <person name="Grigoriev I.V."/>
            <person name="Hibbett D.S."/>
            <person name="Martin F."/>
        </authorList>
    </citation>
    <scope>NUCLEOTIDE SEQUENCE [LARGE SCALE GENOMIC DNA]</scope>
    <source>
        <strain evidence="4 5">SS14</strain>
    </source>
</reference>
<feature type="domain" description="Protein kinase" evidence="3">
    <location>
        <begin position="214"/>
        <end position="534"/>
    </location>
</feature>
<dbReference type="SMART" id="SM00220">
    <property type="entry name" value="S_TKc"/>
    <property type="match status" value="1"/>
</dbReference>
<dbReference type="PANTHER" id="PTHR24346">
    <property type="entry name" value="MAP/MICROTUBULE AFFINITY-REGULATING KINASE"/>
    <property type="match status" value="1"/>
</dbReference>
<dbReference type="GO" id="GO:0005524">
    <property type="term" value="F:ATP binding"/>
    <property type="evidence" value="ECO:0007669"/>
    <property type="project" value="UniProtKB-KW"/>
</dbReference>
<dbReference type="GO" id="GO:0005737">
    <property type="term" value="C:cytoplasm"/>
    <property type="evidence" value="ECO:0007669"/>
    <property type="project" value="TreeGrafter"/>
</dbReference>
<organism evidence="4 5">
    <name type="scientific">Sphaerobolus stellatus (strain SS14)</name>
    <dbReference type="NCBI Taxonomy" id="990650"/>
    <lineage>
        <taxon>Eukaryota</taxon>
        <taxon>Fungi</taxon>
        <taxon>Dikarya</taxon>
        <taxon>Basidiomycota</taxon>
        <taxon>Agaricomycotina</taxon>
        <taxon>Agaricomycetes</taxon>
        <taxon>Phallomycetidae</taxon>
        <taxon>Geastrales</taxon>
        <taxon>Sphaerobolaceae</taxon>
        <taxon>Sphaerobolus</taxon>
    </lineage>
</organism>
<dbReference type="Gene3D" id="1.10.510.10">
    <property type="entry name" value="Transferase(Phosphotransferase) domain 1"/>
    <property type="match status" value="1"/>
</dbReference>
<evidence type="ECO:0000256" key="2">
    <source>
        <dbReference type="ARBA" id="ARBA00022840"/>
    </source>
</evidence>
<evidence type="ECO:0000256" key="1">
    <source>
        <dbReference type="ARBA" id="ARBA00022741"/>
    </source>
</evidence>
<evidence type="ECO:0000259" key="3">
    <source>
        <dbReference type="PROSITE" id="PS50011"/>
    </source>
</evidence>
<dbReference type="InterPro" id="IPR000719">
    <property type="entry name" value="Prot_kinase_dom"/>
</dbReference>
<protein>
    <recommendedName>
        <fullName evidence="3">Protein kinase domain-containing protein</fullName>
    </recommendedName>
</protein>
<accession>A0A0C9UQN3</accession>
<dbReference type="GO" id="GO:0035556">
    <property type="term" value="P:intracellular signal transduction"/>
    <property type="evidence" value="ECO:0007669"/>
    <property type="project" value="TreeGrafter"/>
</dbReference>
<keyword evidence="1" id="KW-0547">Nucleotide-binding</keyword>
<dbReference type="Proteomes" id="UP000054279">
    <property type="component" value="Unassembled WGS sequence"/>
</dbReference>
<dbReference type="SUPFAM" id="SSF56112">
    <property type="entry name" value="Protein kinase-like (PK-like)"/>
    <property type="match status" value="1"/>
</dbReference>
<sequence length="554" mass="63608">MQSVGDSVLSEGIWESLGDPVLPESIQMQFAVENAQTEGTSIQSEKLQALTEALGVYVQVEGDQGQYQTDKPGDQVQTEINQVQSERDSQTPIEELGVQMQIEFDQGQIQADNTRSGGDQVQTDEVPVHSERVQLQIGIPWGQTDGFQIEVAQTESRIEDIRAQTEGNQVRTKEHWMKEIQERSKTDDLTDHAKLNGSEQFWANFQPWFESQGYMLRPRYRPGWLASWLRTDELGPAETEDWVASTSSKVMDAVRISDNSLVILKVIWMHEHPYEIELGRFLSSKNLASDPTNHCTPVLDVLHCTVYQNLAFMVMPLLRWFDNPSMKTVGEAVDFFQQIFEGLQFMHKHRVAHRNCTAENIYMDATAMYPKGFHPQMSYVLPTLGLPFAPHFLRTERPPKYYFIDYGISRRYDPQAGILWEPPIFCADLSPPELQAAVPYNPFPTDVYYIGDVVRIHFIRRYSNFDFMSELVDEMTHDTPSTRPTIDQVVDRMEAITRSLTMSQLRAGLIERNLAPNEKRAKIIADTFRQLRWMVRRLPPIPSHGESIQTIWTS</sequence>
<dbReference type="PANTHER" id="PTHR24346:SF30">
    <property type="entry name" value="MATERNAL EMBRYONIC LEUCINE ZIPPER KINASE"/>
    <property type="match status" value="1"/>
</dbReference>
<gene>
    <name evidence="4" type="ORF">M422DRAFT_232015</name>
</gene>
<evidence type="ECO:0000313" key="5">
    <source>
        <dbReference type="Proteomes" id="UP000054279"/>
    </source>
</evidence>
<proteinExistence type="predicted"/>
<dbReference type="PROSITE" id="PS50011">
    <property type="entry name" value="PROTEIN_KINASE_DOM"/>
    <property type="match status" value="1"/>
</dbReference>
<dbReference type="OrthoDB" id="5987198at2759"/>
<evidence type="ECO:0000313" key="4">
    <source>
        <dbReference type="EMBL" id="KIJ37024.1"/>
    </source>
</evidence>
<keyword evidence="5" id="KW-1185">Reference proteome</keyword>
<dbReference type="GO" id="GO:0004674">
    <property type="term" value="F:protein serine/threonine kinase activity"/>
    <property type="evidence" value="ECO:0007669"/>
    <property type="project" value="TreeGrafter"/>
</dbReference>
<dbReference type="AlphaFoldDB" id="A0A0C9UQN3"/>
<dbReference type="EMBL" id="KN837172">
    <property type="protein sequence ID" value="KIJ37024.1"/>
    <property type="molecule type" value="Genomic_DNA"/>
</dbReference>
<name>A0A0C9UQN3_SPHS4</name>
<dbReference type="HOGENOM" id="CLU_491894_0_0_1"/>